<name>A0AAV5UC88_9BILA</name>
<proteinExistence type="predicted"/>
<feature type="non-terminal residue" evidence="3">
    <location>
        <position position="253"/>
    </location>
</feature>
<dbReference type="EMBL" id="BTSX01000006">
    <property type="protein sequence ID" value="GMT03989.1"/>
    <property type="molecule type" value="Genomic_DNA"/>
</dbReference>
<dbReference type="InterPro" id="IPR050704">
    <property type="entry name" value="Peptidase_C85-like"/>
</dbReference>
<accession>A0AAV5UC88</accession>
<feature type="domain" description="OTU" evidence="2">
    <location>
        <begin position="153"/>
        <end position="253"/>
    </location>
</feature>
<reference evidence="3" key="1">
    <citation type="submission" date="2023-10" db="EMBL/GenBank/DDBJ databases">
        <title>Genome assembly of Pristionchus species.</title>
        <authorList>
            <person name="Yoshida K."/>
            <person name="Sommer R.J."/>
        </authorList>
    </citation>
    <scope>NUCLEOTIDE SEQUENCE</scope>
    <source>
        <strain evidence="3">RS0144</strain>
    </source>
</reference>
<dbReference type="InterPro" id="IPR038765">
    <property type="entry name" value="Papain-like_cys_pep_sf"/>
</dbReference>
<dbReference type="PANTHER" id="PTHR12419">
    <property type="entry name" value="OTU DOMAIN CONTAINING PROTEIN"/>
    <property type="match status" value="1"/>
</dbReference>
<dbReference type="GO" id="GO:0004843">
    <property type="term" value="F:cysteine-type deubiquitinase activity"/>
    <property type="evidence" value="ECO:0007669"/>
    <property type="project" value="TreeGrafter"/>
</dbReference>
<dbReference type="SUPFAM" id="SSF54001">
    <property type="entry name" value="Cysteine proteinases"/>
    <property type="match status" value="1"/>
</dbReference>
<feature type="compositionally biased region" description="Basic and acidic residues" evidence="1">
    <location>
        <begin position="43"/>
        <end position="71"/>
    </location>
</feature>
<evidence type="ECO:0000256" key="1">
    <source>
        <dbReference type="SAM" id="MobiDB-lite"/>
    </source>
</evidence>
<evidence type="ECO:0000259" key="2">
    <source>
        <dbReference type="PROSITE" id="PS50802"/>
    </source>
</evidence>
<dbReference type="Pfam" id="PF02338">
    <property type="entry name" value="OTU"/>
    <property type="match status" value="1"/>
</dbReference>
<gene>
    <name evidence="3" type="ORF">PENTCL1PPCAC_26163</name>
</gene>
<dbReference type="PANTHER" id="PTHR12419:SF10">
    <property type="entry name" value="DEUBIQUITINASE OTUD6B"/>
    <property type="match status" value="1"/>
</dbReference>
<sequence>MSDEEGGDSPMAVLLTKQRKEKKDLQAKFVIMKKTAKSGNKKQQKESQEEMGRMEKELEERHKKEQDECKELNQVVAPAEEDKKEEEKEEEKEEVTFYKEKTTKGKNQKRLERKAEERKKAAEAAAIDAEAAKTSMRTIEMKAVVEALLTRGLSLVDIPPDGDCLFHAIAHQLTIGGKDSKGAALRRKAASFIRAHKDDFLPFLSTEDGEILDEFQFEEYCVKVEREASSGGQWGGEPELRALAEALERKIEV</sequence>
<dbReference type="InterPro" id="IPR003323">
    <property type="entry name" value="OTU_dom"/>
</dbReference>
<dbReference type="Proteomes" id="UP001432027">
    <property type="component" value="Unassembled WGS sequence"/>
</dbReference>
<dbReference type="Gene3D" id="3.90.70.80">
    <property type="match status" value="1"/>
</dbReference>
<protein>
    <recommendedName>
        <fullName evidence="2">OTU domain-containing protein</fullName>
    </recommendedName>
</protein>
<comment type="caution">
    <text evidence="3">The sequence shown here is derived from an EMBL/GenBank/DDBJ whole genome shotgun (WGS) entry which is preliminary data.</text>
</comment>
<dbReference type="AlphaFoldDB" id="A0AAV5UC88"/>
<keyword evidence="4" id="KW-1185">Reference proteome</keyword>
<evidence type="ECO:0000313" key="3">
    <source>
        <dbReference type="EMBL" id="GMT03989.1"/>
    </source>
</evidence>
<organism evidence="3 4">
    <name type="scientific">Pristionchus entomophagus</name>
    <dbReference type="NCBI Taxonomy" id="358040"/>
    <lineage>
        <taxon>Eukaryota</taxon>
        <taxon>Metazoa</taxon>
        <taxon>Ecdysozoa</taxon>
        <taxon>Nematoda</taxon>
        <taxon>Chromadorea</taxon>
        <taxon>Rhabditida</taxon>
        <taxon>Rhabditina</taxon>
        <taxon>Diplogasteromorpha</taxon>
        <taxon>Diplogasteroidea</taxon>
        <taxon>Neodiplogasteridae</taxon>
        <taxon>Pristionchus</taxon>
    </lineage>
</organism>
<dbReference type="PROSITE" id="PS50802">
    <property type="entry name" value="OTU"/>
    <property type="match status" value="1"/>
</dbReference>
<dbReference type="GO" id="GO:0016579">
    <property type="term" value="P:protein deubiquitination"/>
    <property type="evidence" value="ECO:0007669"/>
    <property type="project" value="TreeGrafter"/>
</dbReference>
<evidence type="ECO:0000313" key="4">
    <source>
        <dbReference type="Proteomes" id="UP001432027"/>
    </source>
</evidence>
<feature type="region of interest" description="Disordered" evidence="1">
    <location>
        <begin position="1"/>
        <end position="96"/>
    </location>
</feature>